<evidence type="ECO:0000313" key="7">
    <source>
        <dbReference type="EMBL" id="AHX11250.1"/>
    </source>
</evidence>
<evidence type="ECO:0000256" key="6">
    <source>
        <dbReference type="NCBIfam" id="TIGR00152"/>
    </source>
</evidence>
<feature type="binding site" evidence="5">
    <location>
        <begin position="11"/>
        <end position="16"/>
    </location>
    <ligand>
        <name>ATP</name>
        <dbReference type="ChEBI" id="CHEBI:30616"/>
    </ligand>
</feature>
<evidence type="ECO:0000313" key="8">
    <source>
        <dbReference type="Proteomes" id="UP000023755"/>
    </source>
</evidence>
<dbReference type="NCBIfam" id="TIGR00152">
    <property type="entry name" value="dephospho-CoA kinase"/>
    <property type="match status" value="1"/>
</dbReference>
<name>X5HLH8_9RICK</name>
<dbReference type="PANTHER" id="PTHR10695">
    <property type="entry name" value="DEPHOSPHO-COA KINASE-RELATED"/>
    <property type="match status" value="1"/>
</dbReference>
<dbReference type="SUPFAM" id="SSF52540">
    <property type="entry name" value="P-loop containing nucleoside triphosphate hydrolases"/>
    <property type="match status" value="1"/>
</dbReference>
<keyword evidence="8" id="KW-1185">Reference proteome</keyword>
<dbReference type="PANTHER" id="PTHR10695:SF46">
    <property type="entry name" value="BIFUNCTIONAL COENZYME A SYNTHASE-RELATED"/>
    <property type="match status" value="1"/>
</dbReference>
<dbReference type="HOGENOM" id="CLU_057180_3_0_5"/>
<comment type="catalytic activity">
    <reaction evidence="5">
        <text>3'-dephospho-CoA + ATP = ADP + CoA + H(+)</text>
        <dbReference type="Rhea" id="RHEA:18245"/>
        <dbReference type="ChEBI" id="CHEBI:15378"/>
        <dbReference type="ChEBI" id="CHEBI:30616"/>
        <dbReference type="ChEBI" id="CHEBI:57287"/>
        <dbReference type="ChEBI" id="CHEBI:57328"/>
        <dbReference type="ChEBI" id="CHEBI:456216"/>
        <dbReference type="EC" id="2.7.1.24"/>
    </reaction>
</comment>
<proteinExistence type="inferred from homology"/>
<dbReference type="PROSITE" id="PS51219">
    <property type="entry name" value="DPCK"/>
    <property type="match status" value="1"/>
</dbReference>
<evidence type="ECO:0000256" key="1">
    <source>
        <dbReference type="ARBA" id="ARBA00009018"/>
    </source>
</evidence>
<dbReference type="KEGG" id="nhm:NHE_0291"/>
<keyword evidence="5 7" id="KW-0418">Kinase</keyword>
<dbReference type="Pfam" id="PF01121">
    <property type="entry name" value="CoaE"/>
    <property type="match status" value="1"/>
</dbReference>
<dbReference type="InterPro" id="IPR001977">
    <property type="entry name" value="Depp_CoAkinase"/>
</dbReference>
<comment type="similarity">
    <text evidence="1 5">Belongs to the CoaE family.</text>
</comment>
<dbReference type="GO" id="GO:0004140">
    <property type="term" value="F:dephospho-CoA kinase activity"/>
    <property type="evidence" value="ECO:0007669"/>
    <property type="project" value="UniProtKB-UniRule"/>
</dbReference>
<accession>X5HLH8</accession>
<dbReference type="EC" id="2.7.1.24" evidence="5 6"/>
<organism evidence="7 8">
    <name type="scientific">Neorickettsia helminthoeca str. Oregon</name>
    <dbReference type="NCBI Taxonomy" id="1286528"/>
    <lineage>
        <taxon>Bacteria</taxon>
        <taxon>Pseudomonadati</taxon>
        <taxon>Pseudomonadota</taxon>
        <taxon>Alphaproteobacteria</taxon>
        <taxon>Rickettsiales</taxon>
        <taxon>Anaplasmataceae</taxon>
        <taxon>Neorickettsia</taxon>
    </lineage>
</organism>
<comment type="function">
    <text evidence="5">Catalyzes the phosphorylation of the 3'-hydroxyl group of dephosphocoenzyme A to form coenzyme A.</text>
</comment>
<keyword evidence="3 5" id="KW-0067">ATP-binding</keyword>
<dbReference type="RefSeq" id="WP_038559137.1">
    <property type="nucleotide sequence ID" value="NZ_CP007481.1"/>
</dbReference>
<dbReference type="OrthoDB" id="9812943at2"/>
<dbReference type="AlphaFoldDB" id="X5HLH8"/>
<evidence type="ECO:0000256" key="5">
    <source>
        <dbReference type="HAMAP-Rule" id="MF_00376"/>
    </source>
</evidence>
<dbReference type="Gene3D" id="3.40.50.300">
    <property type="entry name" value="P-loop containing nucleotide triphosphate hydrolases"/>
    <property type="match status" value="1"/>
</dbReference>
<comment type="pathway">
    <text evidence="5">Cofactor biosynthesis; coenzyme A biosynthesis; CoA from (R)-pantothenate: step 5/5.</text>
</comment>
<gene>
    <name evidence="5 7" type="primary">coaE</name>
    <name evidence="7" type="ORF">NHE_0291</name>
</gene>
<evidence type="ECO:0000256" key="2">
    <source>
        <dbReference type="ARBA" id="ARBA00022741"/>
    </source>
</evidence>
<dbReference type="Proteomes" id="UP000023755">
    <property type="component" value="Chromosome"/>
</dbReference>
<keyword evidence="2 5" id="KW-0547">Nucleotide-binding</keyword>
<evidence type="ECO:0000256" key="3">
    <source>
        <dbReference type="ARBA" id="ARBA00022840"/>
    </source>
</evidence>
<keyword evidence="5 7" id="KW-0808">Transferase</keyword>
<dbReference type="InterPro" id="IPR027417">
    <property type="entry name" value="P-loop_NTPase"/>
</dbReference>
<reference evidence="7 8" key="1">
    <citation type="submission" date="2014-03" db="EMBL/GenBank/DDBJ databases">
        <title>Sequencing and Comparison of Genomes and Transcriptome Profiles of Human Ehrlichiosis Agents.</title>
        <authorList>
            <person name="Lin M."/>
            <person name="Daugherty S.C."/>
            <person name="Nagaraj S."/>
            <person name="Cheng Z."/>
            <person name="Xiong Q."/>
            <person name="Lin F.-Y."/>
            <person name="Sengamalay N."/>
            <person name="Ott S."/>
            <person name="Godinez A."/>
            <person name="Tallon L.J."/>
            <person name="Sadzewicz L."/>
            <person name="Fraser C.M."/>
            <person name="Dunning Hotopp J.C."/>
            <person name="Rikihisa Y."/>
        </authorList>
    </citation>
    <scope>NUCLEOTIDE SEQUENCE [LARGE SCALE GENOMIC DNA]</scope>
    <source>
        <strain evidence="7 8">Oregon</strain>
    </source>
</reference>
<keyword evidence="4 5" id="KW-0173">Coenzyme A biosynthesis</keyword>
<dbReference type="UniPathway" id="UPA00241">
    <property type="reaction ID" value="UER00356"/>
</dbReference>
<comment type="subcellular location">
    <subcellularLocation>
        <location evidence="5">Cytoplasm</location>
    </subcellularLocation>
</comment>
<dbReference type="GO" id="GO:0015937">
    <property type="term" value="P:coenzyme A biosynthetic process"/>
    <property type="evidence" value="ECO:0007669"/>
    <property type="project" value="UniProtKB-UniRule"/>
</dbReference>
<keyword evidence="5" id="KW-0963">Cytoplasm</keyword>
<sequence>MRIIGVTGNIASGKTYFSSILRRTFRCKIFDADKVVHALYQNDISVTRAINDAISTGIRESSIDRKRLLAAIIRQPSLLQKIEEIVHPNVKAKLTSFIKLCKRDNTRIIVLDIPLLFEIAADKICDTIIILQSSKITNVHRLRKRYNDVQHIKPLHRRKFILPREAQKKIRLVPSGADKRELFKYVYSSIARNPL</sequence>
<dbReference type="STRING" id="1286528.NHE_0291"/>
<dbReference type="EMBL" id="CP007481">
    <property type="protein sequence ID" value="AHX11250.1"/>
    <property type="molecule type" value="Genomic_DNA"/>
</dbReference>
<dbReference type="HAMAP" id="MF_00376">
    <property type="entry name" value="Dephospho_CoA_kinase"/>
    <property type="match status" value="1"/>
</dbReference>
<protein>
    <recommendedName>
        <fullName evidence="5 6">Dephospho-CoA kinase</fullName>
        <ecNumber evidence="5 6">2.7.1.24</ecNumber>
    </recommendedName>
    <alternativeName>
        <fullName evidence="5">Dephosphocoenzyme A kinase</fullName>
    </alternativeName>
</protein>
<dbReference type="GO" id="GO:0005737">
    <property type="term" value="C:cytoplasm"/>
    <property type="evidence" value="ECO:0007669"/>
    <property type="project" value="UniProtKB-SubCell"/>
</dbReference>
<evidence type="ECO:0000256" key="4">
    <source>
        <dbReference type="ARBA" id="ARBA00022993"/>
    </source>
</evidence>
<dbReference type="CDD" id="cd02022">
    <property type="entry name" value="DPCK"/>
    <property type="match status" value="1"/>
</dbReference>
<dbReference type="GO" id="GO:0005524">
    <property type="term" value="F:ATP binding"/>
    <property type="evidence" value="ECO:0007669"/>
    <property type="project" value="UniProtKB-UniRule"/>
</dbReference>